<evidence type="ECO:0000256" key="1">
    <source>
        <dbReference type="SAM" id="SignalP"/>
    </source>
</evidence>
<accession>A0A0F5JNE8</accession>
<protein>
    <recommendedName>
        <fullName evidence="4">6-bladed beta-propeller</fullName>
    </recommendedName>
</protein>
<dbReference type="Gene3D" id="2.120.10.30">
    <property type="entry name" value="TolB, C-terminal domain"/>
    <property type="match status" value="1"/>
</dbReference>
<keyword evidence="1" id="KW-0732">Signal</keyword>
<feature type="chain" id="PRO_5002489798" description="6-bladed beta-propeller" evidence="1">
    <location>
        <begin position="22"/>
        <end position="389"/>
    </location>
</feature>
<dbReference type="HOGENOM" id="CLU_036375_1_0_10"/>
<dbReference type="Proteomes" id="UP000033047">
    <property type="component" value="Unassembled WGS sequence"/>
</dbReference>
<dbReference type="Pfam" id="PF17170">
    <property type="entry name" value="DUF5128"/>
    <property type="match status" value="1"/>
</dbReference>
<reference evidence="2 3" key="1">
    <citation type="submission" date="2013-04" db="EMBL/GenBank/DDBJ databases">
        <title>The Genome Sequence of Parabacteroides goldsteinii DSM 19448.</title>
        <authorList>
            <consortium name="The Broad Institute Genomics Platform"/>
            <person name="Earl A."/>
            <person name="Ward D."/>
            <person name="Feldgarden M."/>
            <person name="Gevers D."/>
            <person name="Martens E."/>
            <person name="Sakamoto M."/>
            <person name="Benno Y."/>
            <person name="Song Y."/>
            <person name="Liu C."/>
            <person name="Lee J."/>
            <person name="Bolanos M."/>
            <person name="Vaisanen M.L."/>
            <person name="Finegold S.M."/>
            <person name="Walker B."/>
            <person name="Young S."/>
            <person name="Zeng Q."/>
            <person name="Gargeya S."/>
            <person name="Fitzgerald M."/>
            <person name="Haas B."/>
            <person name="Abouelleil A."/>
            <person name="Allen A.W."/>
            <person name="Alvarado L."/>
            <person name="Arachchi H.M."/>
            <person name="Berlin A.M."/>
            <person name="Chapman S.B."/>
            <person name="Gainer-Dewar J."/>
            <person name="Goldberg J."/>
            <person name="Griggs A."/>
            <person name="Gujja S."/>
            <person name="Hansen M."/>
            <person name="Howarth C."/>
            <person name="Imamovic A."/>
            <person name="Ireland A."/>
            <person name="Larimer J."/>
            <person name="McCowan C."/>
            <person name="Murphy C."/>
            <person name="Pearson M."/>
            <person name="Poon T.W."/>
            <person name="Priest M."/>
            <person name="Roberts A."/>
            <person name="Saif S."/>
            <person name="Shea T."/>
            <person name="Sisk P."/>
            <person name="Sykes S."/>
            <person name="Wortman J."/>
            <person name="Nusbaum C."/>
            <person name="Birren B."/>
        </authorList>
    </citation>
    <scope>NUCLEOTIDE SEQUENCE [LARGE SCALE GENOMIC DNA]</scope>
    <source>
        <strain evidence="2 3">DSM 19448</strain>
    </source>
</reference>
<dbReference type="EMBL" id="AQHV01000003">
    <property type="protein sequence ID" value="KKB59095.1"/>
    <property type="molecule type" value="Genomic_DNA"/>
</dbReference>
<evidence type="ECO:0000313" key="3">
    <source>
        <dbReference type="Proteomes" id="UP000033047"/>
    </source>
</evidence>
<dbReference type="AlphaFoldDB" id="A0A0F5JNE8"/>
<gene>
    <name evidence="2" type="ORF">HMPREF1535_00654</name>
</gene>
<dbReference type="PATRIC" id="fig|927665.4.peg.660"/>
<evidence type="ECO:0000313" key="2">
    <source>
        <dbReference type="EMBL" id="KKB59095.1"/>
    </source>
</evidence>
<feature type="signal peptide" evidence="1">
    <location>
        <begin position="1"/>
        <end position="21"/>
    </location>
</feature>
<dbReference type="InterPro" id="IPR011042">
    <property type="entry name" value="6-blade_b-propeller_TolB-like"/>
</dbReference>
<proteinExistence type="predicted"/>
<sequence>MKTTCLLFSSVLLLGCLSACNIFTQKQKALKTNDGSITTVETGGNELTVCDFALAKDTIDVPLSEFVEDCRIIRFDNSDSAMFKAWFTLVTDQYIGVRQRSGGPFKLFDKEGKFLHDIGSVGNGAGEYAISIYDEVIDEKNDRIFLSPFYGRKIMVYGTNGKWIKDIPLPGQINKPKLSLNADGTLSVVHMPFQEGEPLAFQVDMEGNILKQIPATAKRTVSDFNGEVFSYKNGYGFDFFHTSIDTLFVYDPVGNRLLPEFTMTFPNPEEKPIHLYYRLPNHFMVNYYFWGKNGPENGGDILIDKKKNASSHFRLINDFYGNLPISGTGHNFYQGYFIQNMEPGQLIEKIEKHLASGKCPSQDRKKLEELAATLDENDNNVLFVGKVKE</sequence>
<dbReference type="RefSeq" id="WP_046145275.1">
    <property type="nucleotide sequence ID" value="NZ_KQ033912.1"/>
</dbReference>
<comment type="caution">
    <text evidence="2">The sequence shown here is derived from an EMBL/GenBank/DDBJ whole genome shotgun (WGS) entry which is preliminary data.</text>
</comment>
<dbReference type="PROSITE" id="PS51257">
    <property type="entry name" value="PROKAR_LIPOPROTEIN"/>
    <property type="match status" value="1"/>
</dbReference>
<name>A0A0F5JNE8_9BACT</name>
<organism evidence="2 3">
    <name type="scientific">Parabacteroides goldsteinii DSM 19448 = WAL 12034</name>
    <dbReference type="NCBI Taxonomy" id="927665"/>
    <lineage>
        <taxon>Bacteria</taxon>
        <taxon>Pseudomonadati</taxon>
        <taxon>Bacteroidota</taxon>
        <taxon>Bacteroidia</taxon>
        <taxon>Bacteroidales</taxon>
        <taxon>Tannerellaceae</taxon>
        <taxon>Parabacteroides</taxon>
    </lineage>
</organism>
<evidence type="ECO:0008006" key="4">
    <source>
        <dbReference type="Google" id="ProtNLM"/>
    </source>
</evidence>